<dbReference type="RefSeq" id="WP_114844789.1">
    <property type="nucleotide sequence ID" value="NZ_JBHSPE010000008.1"/>
</dbReference>
<dbReference type="Pfam" id="PF13649">
    <property type="entry name" value="Methyltransf_25"/>
    <property type="match status" value="1"/>
</dbReference>
<dbReference type="InterPro" id="IPR041698">
    <property type="entry name" value="Methyltransf_25"/>
</dbReference>
<organism evidence="2 3">
    <name type="scientific">Dyella tabacisoli</name>
    <dbReference type="NCBI Taxonomy" id="2282381"/>
    <lineage>
        <taxon>Bacteria</taxon>
        <taxon>Pseudomonadati</taxon>
        <taxon>Pseudomonadota</taxon>
        <taxon>Gammaproteobacteria</taxon>
        <taxon>Lysobacterales</taxon>
        <taxon>Rhodanobacteraceae</taxon>
        <taxon>Dyella</taxon>
    </lineage>
</organism>
<evidence type="ECO:0000313" key="2">
    <source>
        <dbReference type="EMBL" id="RDD82169.1"/>
    </source>
</evidence>
<feature type="domain" description="Methyltransferase" evidence="1">
    <location>
        <begin position="151"/>
        <end position="227"/>
    </location>
</feature>
<dbReference type="EMBL" id="QQAH01000006">
    <property type="protein sequence ID" value="RDD82169.1"/>
    <property type="molecule type" value="Genomic_DNA"/>
</dbReference>
<evidence type="ECO:0000259" key="1">
    <source>
        <dbReference type="Pfam" id="PF13649"/>
    </source>
</evidence>
<reference evidence="2 3" key="1">
    <citation type="submission" date="2018-07" db="EMBL/GenBank/DDBJ databases">
        <title>Dyella tabacisoli L4-6T, whole genome shotgun sequence.</title>
        <authorList>
            <person name="Zhou X.-K."/>
            <person name="Li W.-J."/>
            <person name="Duan Y.-Q."/>
        </authorList>
    </citation>
    <scope>NUCLEOTIDE SEQUENCE [LARGE SCALE GENOMIC DNA]</scope>
    <source>
        <strain evidence="2 3">L4-6</strain>
    </source>
</reference>
<dbReference type="InterPro" id="IPR029063">
    <property type="entry name" value="SAM-dependent_MTases_sf"/>
</dbReference>
<name>A0A369UUZ0_9GAMM</name>
<accession>A0A369UUZ0</accession>
<keyword evidence="2" id="KW-0808">Transferase</keyword>
<dbReference type="OrthoDB" id="5794052at2"/>
<gene>
    <name evidence="2" type="ORF">DVJ77_06995</name>
</gene>
<dbReference type="InterPro" id="IPR036388">
    <property type="entry name" value="WH-like_DNA-bd_sf"/>
</dbReference>
<comment type="caution">
    <text evidence="2">The sequence shown here is derived from an EMBL/GenBank/DDBJ whole genome shotgun (WGS) entry which is preliminary data.</text>
</comment>
<keyword evidence="3" id="KW-1185">Reference proteome</keyword>
<dbReference type="Proteomes" id="UP000253782">
    <property type="component" value="Unassembled WGS sequence"/>
</dbReference>
<dbReference type="AlphaFoldDB" id="A0A369UUZ0"/>
<evidence type="ECO:0000313" key="3">
    <source>
        <dbReference type="Proteomes" id="UP000253782"/>
    </source>
</evidence>
<dbReference type="SUPFAM" id="SSF53335">
    <property type="entry name" value="S-adenosyl-L-methionine-dependent methyltransferases"/>
    <property type="match status" value="1"/>
</dbReference>
<keyword evidence="2" id="KW-0489">Methyltransferase</keyword>
<dbReference type="CDD" id="cd02440">
    <property type="entry name" value="AdoMet_MTases"/>
    <property type="match status" value="1"/>
</dbReference>
<dbReference type="Gene3D" id="1.10.10.10">
    <property type="entry name" value="Winged helix-like DNA-binding domain superfamily/Winged helix DNA-binding domain"/>
    <property type="match status" value="1"/>
</dbReference>
<dbReference type="Gene3D" id="3.40.50.150">
    <property type="entry name" value="Vaccinia Virus protein VP39"/>
    <property type="match status" value="1"/>
</dbReference>
<dbReference type="GO" id="GO:0008168">
    <property type="term" value="F:methyltransferase activity"/>
    <property type="evidence" value="ECO:0007669"/>
    <property type="project" value="UniProtKB-KW"/>
</dbReference>
<proteinExistence type="predicted"/>
<dbReference type="GO" id="GO:0032259">
    <property type="term" value="P:methylation"/>
    <property type="evidence" value="ECO:0007669"/>
    <property type="project" value="UniProtKB-KW"/>
</dbReference>
<sequence>MSAASAPPWTAFDLVEGLQLSHALTTLHDLGVLAALAKPRSTEDLATEFGLDSTLLGNVLEFAVARTDLLAKRGRRYIVTASYDASARFVLDLYAGAFLGNAIALPSLLRQPRRSGDAVDRIRHARAFLHPPSGPELAPAALLHQLGIHAVLDLGCGPATLLRHMALNDPEFRGWGIDANPAMCRMARARLRETGVLPRVRIMRGDGRDPLRTLSVQASSQVEAIVAGDLVNELFAKGSSAAEAWLSHMRRQFPQRLLLIIDYYGRLGHGYRDAGRETLLHDYVQAISGQGVPPPNQRAWRAMYRAAGAKLIHCIEDKRTTRFLHLLLLKAPA</sequence>
<protein>
    <submittedName>
        <fullName evidence="2">Methyltransferase domain-containing protein</fullName>
    </submittedName>
</protein>